<proteinExistence type="predicted"/>
<organism evidence="2 3">
    <name type="scientific">Parashewanella curva</name>
    <dbReference type="NCBI Taxonomy" id="2338552"/>
    <lineage>
        <taxon>Bacteria</taxon>
        <taxon>Pseudomonadati</taxon>
        <taxon>Pseudomonadota</taxon>
        <taxon>Gammaproteobacteria</taxon>
        <taxon>Alteromonadales</taxon>
        <taxon>Shewanellaceae</taxon>
        <taxon>Parashewanella</taxon>
    </lineage>
</organism>
<gene>
    <name evidence="2" type="ORF">D5018_11890</name>
</gene>
<dbReference type="AlphaFoldDB" id="A0A3L8PW36"/>
<evidence type="ECO:0000313" key="3">
    <source>
        <dbReference type="Proteomes" id="UP000281474"/>
    </source>
</evidence>
<evidence type="ECO:0000256" key="1">
    <source>
        <dbReference type="SAM" id="MobiDB-lite"/>
    </source>
</evidence>
<name>A0A3L8PW36_9GAMM</name>
<comment type="caution">
    <text evidence="2">The sequence shown here is derived from an EMBL/GenBank/DDBJ whole genome shotgun (WGS) entry which is preliminary data.</text>
</comment>
<protein>
    <submittedName>
        <fullName evidence="2">Conjugal transfer protein TraD</fullName>
    </submittedName>
</protein>
<keyword evidence="3" id="KW-1185">Reference proteome</keyword>
<evidence type="ECO:0000313" key="2">
    <source>
        <dbReference type="EMBL" id="RLV59481.1"/>
    </source>
</evidence>
<reference evidence="2 3" key="1">
    <citation type="submission" date="2018-09" db="EMBL/GenBank/DDBJ databases">
        <title>Phylogeny of the Shewanellaceae, and recommendation for two new genera, Pseudoshewanella and Parashewanella.</title>
        <authorList>
            <person name="Wang G."/>
        </authorList>
    </citation>
    <scope>NUCLEOTIDE SEQUENCE [LARGE SCALE GENOMIC DNA]</scope>
    <source>
        <strain evidence="2 3">C51</strain>
    </source>
</reference>
<dbReference type="Proteomes" id="UP000281474">
    <property type="component" value="Unassembled WGS sequence"/>
</dbReference>
<sequence length="55" mass="6065">MNTNSNARLDENLVLLNKPQKVVEVTAAEAEELGAFEEDALSEQDAWEATEVDTD</sequence>
<feature type="region of interest" description="Disordered" evidence="1">
    <location>
        <begin position="35"/>
        <end position="55"/>
    </location>
</feature>
<dbReference type="EMBL" id="QZEI01000033">
    <property type="protein sequence ID" value="RLV59481.1"/>
    <property type="molecule type" value="Genomic_DNA"/>
</dbReference>
<dbReference type="RefSeq" id="WP_121839228.1">
    <property type="nucleotide sequence ID" value="NZ_ML014782.1"/>
</dbReference>
<accession>A0A3L8PW36</accession>